<reference evidence="2" key="2">
    <citation type="submission" date="2015-01" db="EMBL/GenBank/DDBJ databases">
        <title>Evolutionary Origins and Diversification of the Mycorrhizal Mutualists.</title>
        <authorList>
            <consortium name="DOE Joint Genome Institute"/>
            <consortium name="Mycorrhizal Genomics Consortium"/>
            <person name="Kohler A."/>
            <person name="Kuo A."/>
            <person name="Nagy L.G."/>
            <person name="Floudas D."/>
            <person name="Copeland A."/>
            <person name="Barry K.W."/>
            <person name="Cichocki N."/>
            <person name="Veneault-Fourrey C."/>
            <person name="LaButti K."/>
            <person name="Lindquist E.A."/>
            <person name="Lipzen A."/>
            <person name="Lundell T."/>
            <person name="Morin E."/>
            <person name="Murat C."/>
            <person name="Riley R."/>
            <person name="Ohm R."/>
            <person name="Sun H."/>
            <person name="Tunlid A."/>
            <person name="Henrissat B."/>
            <person name="Grigoriev I.V."/>
            <person name="Hibbett D.S."/>
            <person name="Martin F."/>
        </authorList>
    </citation>
    <scope>NUCLEOTIDE SEQUENCE [LARGE SCALE GENOMIC DNA]</scope>
    <source>
        <strain evidence="2">UH-Slu-Lm8-n1</strain>
    </source>
</reference>
<dbReference type="AlphaFoldDB" id="A0A0C9Z1Y4"/>
<dbReference type="OrthoDB" id="2246127at2759"/>
<dbReference type="PANTHER" id="PTHR31912:SF34">
    <property type="entry name" value="NOTOCHORD-RELATED PROTEIN"/>
    <property type="match status" value="1"/>
</dbReference>
<accession>A0A0C9Z1Y4</accession>
<reference evidence="1 2" key="1">
    <citation type="submission" date="2014-04" db="EMBL/GenBank/DDBJ databases">
        <authorList>
            <consortium name="DOE Joint Genome Institute"/>
            <person name="Kuo A."/>
            <person name="Ruytinx J."/>
            <person name="Rineau F."/>
            <person name="Colpaert J."/>
            <person name="Kohler A."/>
            <person name="Nagy L.G."/>
            <person name="Floudas D."/>
            <person name="Copeland A."/>
            <person name="Barry K.W."/>
            <person name="Cichocki N."/>
            <person name="Veneault-Fourrey C."/>
            <person name="LaButti K."/>
            <person name="Lindquist E.A."/>
            <person name="Lipzen A."/>
            <person name="Lundell T."/>
            <person name="Morin E."/>
            <person name="Murat C."/>
            <person name="Sun H."/>
            <person name="Tunlid A."/>
            <person name="Henrissat B."/>
            <person name="Grigoriev I.V."/>
            <person name="Hibbett D.S."/>
            <person name="Martin F."/>
            <person name="Nordberg H.P."/>
            <person name="Cantor M.N."/>
            <person name="Hua S.X."/>
        </authorList>
    </citation>
    <scope>NUCLEOTIDE SEQUENCE [LARGE SCALE GENOMIC DNA]</scope>
    <source>
        <strain evidence="1 2">UH-Slu-Lm8-n1</strain>
    </source>
</reference>
<dbReference type="Proteomes" id="UP000054485">
    <property type="component" value="Unassembled WGS sequence"/>
</dbReference>
<proteinExistence type="predicted"/>
<protein>
    <submittedName>
        <fullName evidence="1">Uncharacterized protein</fullName>
    </submittedName>
</protein>
<sequence>MPLWLYCDDTSGNLLKKWNKHNSFLFTAAGLPRAAVHKEFNVHFLWTSNIAPPLEMLDGIVDQLE</sequence>
<dbReference type="HOGENOM" id="CLU_185499_0_0_1"/>
<dbReference type="STRING" id="930992.A0A0C9Z1Y4"/>
<dbReference type="InParanoid" id="A0A0C9Z1Y4"/>
<dbReference type="PANTHER" id="PTHR31912">
    <property type="entry name" value="IP13529P"/>
    <property type="match status" value="1"/>
</dbReference>
<evidence type="ECO:0000313" key="1">
    <source>
        <dbReference type="EMBL" id="KIK31485.1"/>
    </source>
</evidence>
<keyword evidence="2" id="KW-1185">Reference proteome</keyword>
<gene>
    <name evidence="1" type="ORF">CY34DRAFT_103231</name>
</gene>
<organism evidence="1 2">
    <name type="scientific">Suillus luteus UH-Slu-Lm8-n1</name>
    <dbReference type="NCBI Taxonomy" id="930992"/>
    <lineage>
        <taxon>Eukaryota</taxon>
        <taxon>Fungi</taxon>
        <taxon>Dikarya</taxon>
        <taxon>Basidiomycota</taxon>
        <taxon>Agaricomycotina</taxon>
        <taxon>Agaricomycetes</taxon>
        <taxon>Agaricomycetidae</taxon>
        <taxon>Boletales</taxon>
        <taxon>Suillineae</taxon>
        <taxon>Suillaceae</taxon>
        <taxon>Suillus</taxon>
    </lineage>
</organism>
<evidence type="ECO:0000313" key="2">
    <source>
        <dbReference type="Proteomes" id="UP000054485"/>
    </source>
</evidence>
<name>A0A0C9Z1Y4_9AGAM</name>
<dbReference type="EMBL" id="KN836952">
    <property type="protein sequence ID" value="KIK31485.1"/>
    <property type="molecule type" value="Genomic_DNA"/>
</dbReference>